<reference evidence="3 4" key="1">
    <citation type="submission" date="2014-02" db="EMBL/GenBank/DDBJ databases">
        <title>Genome sequence of Brachybacterium phenoliresistens strain W13A50.</title>
        <authorList>
            <person name="Wang X."/>
        </authorList>
    </citation>
    <scope>NUCLEOTIDE SEQUENCE [LARGE SCALE GENOMIC DNA]</scope>
    <source>
        <strain evidence="3 4">W13A50</strain>
    </source>
</reference>
<proteinExistence type="predicted"/>
<sequence length="189" mass="19750">MYAGIGCGCLLALALLAAVIVVVVLVLDREGDDRSGPTAPTPSAGTASTGEPTEEATSALPTTQEPTTEETSEGGVSAQDEEDAKAQFLVFVRALGRGDHDAACGVMLDPFTREPFAGARIRDCEEILAASTDADSTEDFKNLGELLTPEGIDTEVQGDGSIRLTVYGTEFPSPMVRASDGLWYVDFGS</sequence>
<dbReference type="HOGENOM" id="CLU_100125_0_0_11"/>
<keyword evidence="2" id="KW-0472">Membrane</keyword>
<keyword evidence="4" id="KW-1185">Reference proteome</keyword>
<evidence type="ECO:0000256" key="1">
    <source>
        <dbReference type="SAM" id="MobiDB-lite"/>
    </source>
</evidence>
<name>Z9JPJ3_9MICO</name>
<dbReference type="Proteomes" id="UP000023067">
    <property type="component" value="Unassembled WGS sequence"/>
</dbReference>
<feature type="region of interest" description="Disordered" evidence="1">
    <location>
        <begin position="31"/>
        <end position="81"/>
    </location>
</feature>
<feature type="compositionally biased region" description="Low complexity" evidence="1">
    <location>
        <begin position="36"/>
        <end position="50"/>
    </location>
</feature>
<keyword evidence="2" id="KW-1133">Transmembrane helix</keyword>
<evidence type="ECO:0000313" key="3">
    <source>
        <dbReference type="EMBL" id="EWS79667.1"/>
    </source>
</evidence>
<protein>
    <submittedName>
        <fullName evidence="3">Uncharacterized protein</fullName>
    </submittedName>
</protein>
<feature type="transmembrane region" description="Helical" evidence="2">
    <location>
        <begin position="7"/>
        <end position="27"/>
    </location>
</feature>
<gene>
    <name evidence="3" type="ORF">BF93_10195</name>
</gene>
<keyword evidence="2" id="KW-0812">Transmembrane</keyword>
<dbReference type="PATRIC" id="fig|396014.3.peg.3530"/>
<accession>Z9JPJ3</accession>
<evidence type="ECO:0000256" key="2">
    <source>
        <dbReference type="SAM" id="Phobius"/>
    </source>
</evidence>
<organism evidence="3 4">
    <name type="scientific">Brachybacterium phenoliresistens</name>
    <dbReference type="NCBI Taxonomy" id="396014"/>
    <lineage>
        <taxon>Bacteria</taxon>
        <taxon>Bacillati</taxon>
        <taxon>Actinomycetota</taxon>
        <taxon>Actinomycetes</taxon>
        <taxon>Micrococcales</taxon>
        <taxon>Dermabacteraceae</taxon>
        <taxon>Brachybacterium</taxon>
    </lineage>
</organism>
<comment type="caution">
    <text evidence="3">The sequence shown here is derived from an EMBL/GenBank/DDBJ whole genome shotgun (WGS) entry which is preliminary data.</text>
</comment>
<evidence type="ECO:0000313" key="4">
    <source>
        <dbReference type="Proteomes" id="UP000023067"/>
    </source>
</evidence>
<dbReference type="AlphaFoldDB" id="Z9JPJ3"/>
<dbReference type="EMBL" id="JDYK01000028">
    <property type="protein sequence ID" value="EWS79667.1"/>
    <property type="molecule type" value="Genomic_DNA"/>
</dbReference>